<evidence type="ECO:0000313" key="10">
    <source>
        <dbReference type="EMBL" id="EGD60705.1"/>
    </source>
</evidence>
<evidence type="ECO:0000256" key="6">
    <source>
        <dbReference type="ARBA" id="ARBA00023163"/>
    </source>
</evidence>
<dbReference type="PANTHER" id="PTHR32071:SF57">
    <property type="entry name" value="C4-DICARBOXYLATE TRANSPORT TRANSCRIPTIONAL REGULATORY PROTEIN DCTD"/>
    <property type="match status" value="1"/>
</dbReference>
<dbReference type="AlphaFoldDB" id="F1Z3X1"/>
<keyword evidence="1 7" id="KW-0597">Phosphoprotein</keyword>
<reference evidence="10 11" key="1">
    <citation type="journal article" date="2012" name="J. Bacteriol.">
        <title>Draft Genome Sequence of Novosphingobium nitrogenifigens Y88T.</title>
        <authorList>
            <person name="Strabala T.J."/>
            <person name="Macdonald L."/>
            <person name="Liu V."/>
            <person name="Smit A.M."/>
        </authorList>
    </citation>
    <scope>NUCLEOTIDE SEQUENCE [LARGE SCALE GENOMIC DNA]</scope>
    <source>
        <strain evidence="10 11">DSM 19370</strain>
    </source>
</reference>
<dbReference type="Gene3D" id="3.40.50.300">
    <property type="entry name" value="P-loop containing nucleotide triphosphate hydrolases"/>
    <property type="match status" value="1"/>
</dbReference>
<dbReference type="CDD" id="cd00009">
    <property type="entry name" value="AAA"/>
    <property type="match status" value="1"/>
</dbReference>
<dbReference type="OrthoDB" id="5506131at2"/>
<evidence type="ECO:0000256" key="5">
    <source>
        <dbReference type="ARBA" id="ARBA00023015"/>
    </source>
</evidence>
<evidence type="ECO:0000256" key="7">
    <source>
        <dbReference type="PROSITE-ProRule" id="PRU00169"/>
    </source>
</evidence>
<feature type="domain" description="Sigma-54 factor interaction" evidence="8">
    <location>
        <begin position="143"/>
        <end position="363"/>
    </location>
</feature>
<dbReference type="eggNOG" id="COG2204">
    <property type="taxonomic scope" value="Bacteria"/>
</dbReference>
<dbReference type="SMART" id="SM00382">
    <property type="entry name" value="AAA"/>
    <property type="match status" value="1"/>
</dbReference>
<feature type="domain" description="Response regulatory" evidence="9">
    <location>
        <begin position="5"/>
        <end position="119"/>
    </location>
</feature>
<dbReference type="InterPro" id="IPR002078">
    <property type="entry name" value="Sigma_54_int"/>
</dbReference>
<dbReference type="GO" id="GO:0000160">
    <property type="term" value="P:phosphorelay signal transduction system"/>
    <property type="evidence" value="ECO:0007669"/>
    <property type="project" value="UniProtKB-KW"/>
</dbReference>
<dbReference type="RefSeq" id="WP_008068646.1">
    <property type="nucleotide sequence ID" value="NZ_AQWK01000010.1"/>
</dbReference>
<proteinExistence type="predicted"/>
<dbReference type="InterPro" id="IPR027417">
    <property type="entry name" value="P-loop_NTPase"/>
</dbReference>
<dbReference type="InterPro" id="IPR002197">
    <property type="entry name" value="HTH_Fis"/>
</dbReference>
<protein>
    <submittedName>
        <fullName evidence="10">Two component, sigma54 specific, Fis family transcriptional regulator</fullName>
    </submittedName>
</protein>
<dbReference type="InterPro" id="IPR011006">
    <property type="entry name" value="CheY-like_superfamily"/>
</dbReference>
<evidence type="ECO:0000259" key="8">
    <source>
        <dbReference type="PROSITE" id="PS50045"/>
    </source>
</evidence>
<dbReference type="FunFam" id="3.40.50.2300:FF:000018">
    <property type="entry name" value="DNA-binding transcriptional regulator NtrC"/>
    <property type="match status" value="1"/>
</dbReference>
<dbReference type="GO" id="GO:0043565">
    <property type="term" value="F:sequence-specific DNA binding"/>
    <property type="evidence" value="ECO:0007669"/>
    <property type="project" value="InterPro"/>
</dbReference>
<dbReference type="PROSITE" id="PS50045">
    <property type="entry name" value="SIGMA54_INTERACT_4"/>
    <property type="match status" value="1"/>
</dbReference>
<dbReference type="Gene3D" id="1.10.8.60">
    <property type="match status" value="1"/>
</dbReference>
<dbReference type="SMART" id="SM00448">
    <property type="entry name" value="REC"/>
    <property type="match status" value="1"/>
</dbReference>
<dbReference type="Gene3D" id="3.40.50.2300">
    <property type="match status" value="1"/>
</dbReference>
<dbReference type="CDD" id="cd17549">
    <property type="entry name" value="REC_DctD-like"/>
    <property type="match status" value="1"/>
</dbReference>
<dbReference type="SUPFAM" id="SSF52172">
    <property type="entry name" value="CheY-like"/>
    <property type="match status" value="1"/>
</dbReference>
<dbReference type="PANTHER" id="PTHR32071">
    <property type="entry name" value="TRANSCRIPTIONAL REGULATORY PROTEIN"/>
    <property type="match status" value="1"/>
</dbReference>
<dbReference type="Gene3D" id="1.10.10.60">
    <property type="entry name" value="Homeodomain-like"/>
    <property type="match status" value="1"/>
</dbReference>
<dbReference type="InterPro" id="IPR001789">
    <property type="entry name" value="Sig_transdc_resp-reg_receiver"/>
</dbReference>
<dbReference type="Pfam" id="PF02954">
    <property type="entry name" value="HTH_8"/>
    <property type="match status" value="1"/>
</dbReference>
<organism evidence="10 11">
    <name type="scientific">Novosphingobium nitrogenifigens DSM 19370</name>
    <dbReference type="NCBI Taxonomy" id="983920"/>
    <lineage>
        <taxon>Bacteria</taxon>
        <taxon>Pseudomonadati</taxon>
        <taxon>Pseudomonadota</taxon>
        <taxon>Alphaproteobacteria</taxon>
        <taxon>Sphingomonadales</taxon>
        <taxon>Sphingomonadaceae</taxon>
        <taxon>Novosphingobium</taxon>
    </lineage>
</organism>
<dbReference type="HOGENOM" id="CLU_000445_0_5_5"/>
<evidence type="ECO:0000256" key="2">
    <source>
        <dbReference type="ARBA" id="ARBA00022741"/>
    </source>
</evidence>
<dbReference type="InterPro" id="IPR025662">
    <property type="entry name" value="Sigma_54_int_dom_ATP-bd_1"/>
</dbReference>
<dbReference type="STRING" id="983920.Y88_1786"/>
<dbReference type="Proteomes" id="UP000004728">
    <property type="component" value="Unassembled WGS sequence"/>
</dbReference>
<evidence type="ECO:0000259" key="9">
    <source>
        <dbReference type="PROSITE" id="PS50110"/>
    </source>
</evidence>
<sequence>MTDVRIALVDDDPDLRTALVQTMTLAGFAVDAFSGAQEALGAIDRTYPGVVVTDIRMPVIDGIALFQRLRDRDPDLPVIFMTGHGEVTMAVDAMKAGAWDFLTKPFAPETLVAAVRRAAETRRLALENRRLRQLAEDSADQVLVGEAPSIQRVRQTIAILGRSDIDILVEGESGTGKELVARLIHRAGDRARKPFVTIACPAVPDALIDTLLTGDAARPGKLIEAQGGTLLLDDIDRASPALQARLVQVLEERAVMPAHARAPVPLDVRIIATAGASLDDAMRAGHFPPALLYRLSGVRLSLPPVRERREDVERLFAHLLDTAASRLRRPPPPITGAMLAHLAAHDWPGNVREIAQYAERVVLQLEDDGPADTAPQSLGERMAEFEARLLREAFLAEGGDVNRTAARLAIPRETFYYKVKRHGLDLAALRRRI</sequence>
<dbReference type="GO" id="GO:0005524">
    <property type="term" value="F:ATP binding"/>
    <property type="evidence" value="ECO:0007669"/>
    <property type="project" value="UniProtKB-KW"/>
</dbReference>
<dbReference type="Pfam" id="PF25601">
    <property type="entry name" value="AAA_lid_14"/>
    <property type="match status" value="1"/>
</dbReference>
<dbReference type="PROSITE" id="PS00675">
    <property type="entry name" value="SIGMA54_INTERACT_1"/>
    <property type="match status" value="1"/>
</dbReference>
<dbReference type="InParanoid" id="F1Z3X1"/>
<dbReference type="PROSITE" id="PS50110">
    <property type="entry name" value="RESPONSE_REGULATORY"/>
    <property type="match status" value="1"/>
</dbReference>
<keyword evidence="2" id="KW-0547">Nucleotide-binding</keyword>
<gene>
    <name evidence="10" type="ORF">Y88_1786</name>
</gene>
<dbReference type="GO" id="GO:0006355">
    <property type="term" value="P:regulation of DNA-templated transcription"/>
    <property type="evidence" value="ECO:0007669"/>
    <property type="project" value="InterPro"/>
</dbReference>
<evidence type="ECO:0000256" key="1">
    <source>
        <dbReference type="ARBA" id="ARBA00022553"/>
    </source>
</evidence>
<dbReference type="EMBL" id="AEWJ01000013">
    <property type="protein sequence ID" value="EGD60705.1"/>
    <property type="molecule type" value="Genomic_DNA"/>
</dbReference>
<keyword evidence="5" id="KW-0805">Transcription regulation</keyword>
<evidence type="ECO:0000256" key="4">
    <source>
        <dbReference type="ARBA" id="ARBA00023012"/>
    </source>
</evidence>
<dbReference type="InterPro" id="IPR058031">
    <property type="entry name" value="AAA_lid_NorR"/>
</dbReference>
<dbReference type="Pfam" id="PF00072">
    <property type="entry name" value="Response_reg"/>
    <property type="match status" value="1"/>
</dbReference>
<evidence type="ECO:0000313" key="11">
    <source>
        <dbReference type="Proteomes" id="UP000004728"/>
    </source>
</evidence>
<feature type="modified residue" description="4-aspartylphosphate" evidence="7">
    <location>
        <position position="54"/>
    </location>
</feature>
<keyword evidence="11" id="KW-1185">Reference proteome</keyword>
<keyword evidence="6" id="KW-0804">Transcription</keyword>
<dbReference type="SUPFAM" id="SSF52540">
    <property type="entry name" value="P-loop containing nucleoside triphosphate hydrolases"/>
    <property type="match status" value="1"/>
</dbReference>
<dbReference type="Pfam" id="PF00158">
    <property type="entry name" value="Sigma54_activat"/>
    <property type="match status" value="1"/>
</dbReference>
<dbReference type="SUPFAM" id="SSF46689">
    <property type="entry name" value="Homeodomain-like"/>
    <property type="match status" value="1"/>
</dbReference>
<keyword evidence="4" id="KW-0902">Two-component regulatory system</keyword>
<evidence type="ECO:0000256" key="3">
    <source>
        <dbReference type="ARBA" id="ARBA00022840"/>
    </source>
</evidence>
<dbReference type="InterPro" id="IPR003593">
    <property type="entry name" value="AAA+_ATPase"/>
</dbReference>
<accession>F1Z3X1</accession>
<name>F1Z3X1_9SPHN</name>
<keyword evidence="3" id="KW-0067">ATP-binding</keyword>
<comment type="caution">
    <text evidence="10">The sequence shown here is derived from an EMBL/GenBank/DDBJ whole genome shotgun (WGS) entry which is preliminary data.</text>
</comment>
<dbReference type="InterPro" id="IPR009057">
    <property type="entry name" value="Homeodomain-like_sf"/>
</dbReference>